<dbReference type="EMBL" id="JADBEG010000001">
    <property type="protein sequence ID" value="MBE1500909.1"/>
    <property type="molecule type" value="Genomic_DNA"/>
</dbReference>
<proteinExistence type="predicted"/>
<protein>
    <submittedName>
        <fullName evidence="1">Uncharacterized protein</fullName>
    </submittedName>
</protein>
<evidence type="ECO:0000313" key="1">
    <source>
        <dbReference type="EMBL" id="MBE1500909.1"/>
    </source>
</evidence>
<accession>A0ABR9ICM2</accession>
<name>A0ABR9ICM2_9PSEU</name>
<organism evidence="1 2">
    <name type="scientific">Amycolatopsis lexingtonensis</name>
    <dbReference type="NCBI Taxonomy" id="218822"/>
    <lineage>
        <taxon>Bacteria</taxon>
        <taxon>Bacillati</taxon>
        <taxon>Actinomycetota</taxon>
        <taxon>Actinomycetes</taxon>
        <taxon>Pseudonocardiales</taxon>
        <taxon>Pseudonocardiaceae</taxon>
        <taxon>Amycolatopsis</taxon>
    </lineage>
</organism>
<reference evidence="1 2" key="1">
    <citation type="submission" date="2020-10" db="EMBL/GenBank/DDBJ databases">
        <title>Sequencing the genomes of 1000 actinobacteria strains.</title>
        <authorList>
            <person name="Klenk H.-P."/>
        </authorList>
    </citation>
    <scope>NUCLEOTIDE SEQUENCE [LARGE SCALE GENOMIC DNA]</scope>
    <source>
        <strain evidence="1 2">DSM 44653</strain>
    </source>
</reference>
<keyword evidence="2" id="KW-1185">Reference proteome</keyword>
<sequence length="55" mass="5550">MEIHCEAGRAIRMVALAFTIGAVLGGGIVGYASAEPVGQTEVHATQGDVRAVGDP</sequence>
<gene>
    <name evidence="1" type="ORF">H4696_008009</name>
</gene>
<evidence type="ECO:0000313" key="2">
    <source>
        <dbReference type="Proteomes" id="UP000631670"/>
    </source>
</evidence>
<comment type="caution">
    <text evidence="1">The sequence shown here is derived from an EMBL/GenBank/DDBJ whole genome shotgun (WGS) entry which is preliminary data.</text>
</comment>
<dbReference type="RefSeq" id="WP_158104339.1">
    <property type="nucleotide sequence ID" value="NZ_JADBEG010000001.1"/>
</dbReference>
<dbReference type="Proteomes" id="UP000631670">
    <property type="component" value="Unassembled WGS sequence"/>
</dbReference>